<proteinExistence type="predicted"/>
<sequence>MMRYKIVCNVDELIESDKVKLLHVNREKQYYHYNGEVDYGNISFSIKNTPQCSVMQCDCMFKEEVTMLEEVDSSIFAIHFMIEGDPVYHHANGDTLVKSNSQNIWTMNDKKNNRTTFKPNHFCSSFCAILNEPLLNRIIDQTTGSFRMLYQKYLYGEEAMLWDRHNSITPQMRMLISQIRNGFFMGNSETEYIEEKVTNLVNEQIYHSLECEAKGGCKLDRFDVIKLQEAKEMVMSRYDAPLSLAELSKEIGLNQKKLKEGFKELFGNTVFGFLFEYRMSEAKRLLQESSLSISDIGYQCGYSFPSHFTTAFRRKFDCTPKTFRNLSWSSSH</sequence>
<evidence type="ECO:0000313" key="2">
    <source>
        <dbReference type="Proteomes" id="UP000826212"/>
    </source>
</evidence>
<organism evidence="1 2">
    <name type="scientific">Halosquirtibacter laminarini</name>
    <dbReference type="NCBI Taxonomy" id="3374600"/>
    <lineage>
        <taxon>Bacteria</taxon>
        <taxon>Pseudomonadati</taxon>
        <taxon>Bacteroidota</taxon>
        <taxon>Bacteroidia</taxon>
        <taxon>Marinilabiliales</taxon>
        <taxon>Prolixibacteraceae</taxon>
        <taxon>Halosquirtibacter</taxon>
    </lineage>
</organism>
<keyword evidence="2" id="KW-1185">Reference proteome</keyword>
<gene>
    <name evidence="1" type="ORF">K4L44_04850</name>
</gene>
<dbReference type="Proteomes" id="UP000826212">
    <property type="component" value="Chromosome"/>
</dbReference>
<protein>
    <submittedName>
        <fullName evidence="1">AraC family transcriptional regulator</fullName>
    </submittedName>
</protein>
<evidence type="ECO:0000313" key="1">
    <source>
        <dbReference type="EMBL" id="QZE15164.1"/>
    </source>
</evidence>
<accession>A0AC61NHL0</accession>
<reference evidence="1" key="1">
    <citation type="submission" date="2021-08" db="EMBL/GenBank/DDBJ databases">
        <title>Novel anaerobic bacterium isolated from sea squirt in East Sea, Republic of Korea.</title>
        <authorList>
            <person name="Nguyen T.H."/>
            <person name="Li Z."/>
            <person name="Lee Y.-J."/>
            <person name="Ko J."/>
            <person name="Kim S.-G."/>
        </authorList>
    </citation>
    <scope>NUCLEOTIDE SEQUENCE</scope>
    <source>
        <strain evidence="1">KCTC 25031</strain>
    </source>
</reference>
<dbReference type="EMBL" id="CP081303">
    <property type="protein sequence ID" value="QZE15164.1"/>
    <property type="molecule type" value="Genomic_DNA"/>
</dbReference>
<name>A0AC61NHL0_9BACT</name>